<evidence type="ECO:0000256" key="5">
    <source>
        <dbReference type="ARBA" id="ARBA00022989"/>
    </source>
</evidence>
<proteinExistence type="inferred from homology"/>
<dbReference type="GO" id="GO:0012505">
    <property type="term" value="C:endomembrane system"/>
    <property type="evidence" value="ECO:0007669"/>
    <property type="project" value="UniProtKB-SubCell"/>
</dbReference>
<dbReference type="Proteomes" id="UP001194746">
    <property type="component" value="Unassembled WGS sequence"/>
</dbReference>
<feature type="transmembrane region" description="Helical" evidence="8">
    <location>
        <begin position="509"/>
        <end position="529"/>
    </location>
</feature>
<keyword evidence="6 8" id="KW-0472">Membrane</keyword>
<evidence type="ECO:0000256" key="3">
    <source>
        <dbReference type="ARBA" id="ARBA00022448"/>
    </source>
</evidence>
<sequence length="587" mass="62678">MSSPTPERNGTSSSTSDSGDAKSAVHVFNEQTNYVPPRTIITIFLACSTVDLIALMDQTTLAASLSIIGNALKASDQTAWISGGYFVTSTCFQLLYGRLSDIWSRKLILFVGLGIFFLGSLAASFAQTATQLIIFRAFTGVGGGGLMTVAQMIVSDVVPLRERGKYQGILGAVVAIANGIGPVIGGALASTGPDGWRWIFRLNLPLTAICAASVFFCMPLRKVAGDVRAKLAAVDFVGAGLALGGTAVLLLGLTWGGGEYKWDSVQVVVTLVVGVVVCGLFVGWQWKGTQCPLVPMGIFRGRIVNGACLTMFVNGWNFLVQVYYIPTFYQLVFGYSTVKAGAMLLPITLMQTASSTLSGLIVHWVGRYRECILVGWMIWAVGLGLFSTLDESSGLGKQIGYGLLTGIGVGNTLQPSLIAIQAGVDRRDMAVVTSFRNFVRNLGGTLALAIAGTIINNVIGSSISTLGLSAAEQRSFLSSPQNYLSELPDAEAEQARALLIPAYKKGFRIIFLIGAGLAAVAFVLAFVLMPQVGLKRSDDEKLKEEGRKRVNKETIGPEEEEDDLEVCQNPDQGGKKKRHEGERELTN</sequence>
<dbReference type="FunFam" id="1.20.1720.10:FF:000013">
    <property type="entry name" value="Related to multidrug resistance proteins"/>
    <property type="match status" value="1"/>
</dbReference>
<feature type="transmembrane region" description="Helical" evidence="8">
    <location>
        <begin position="303"/>
        <end position="324"/>
    </location>
</feature>
<dbReference type="CDD" id="cd17502">
    <property type="entry name" value="MFS_Azr1_MDR_like"/>
    <property type="match status" value="1"/>
</dbReference>
<feature type="compositionally biased region" description="Acidic residues" evidence="7">
    <location>
        <begin position="556"/>
        <end position="565"/>
    </location>
</feature>
<feature type="region of interest" description="Disordered" evidence="7">
    <location>
        <begin position="538"/>
        <end position="587"/>
    </location>
</feature>
<feature type="transmembrane region" description="Helical" evidence="8">
    <location>
        <begin position="265"/>
        <end position="282"/>
    </location>
</feature>
<dbReference type="EMBL" id="VCAU01000042">
    <property type="protein sequence ID" value="KAF9888877.1"/>
    <property type="molecule type" value="Genomic_DNA"/>
</dbReference>
<feature type="transmembrane region" description="Helical" evidence="8">
    <location>
        <begin position="401"/>
        <end position="420"/>
    </location>
</feature>
<dbReference type="InterPro" id="IPR020846">
    <property type="entry name" value="MFS_dom"/>
</dbReference>
<name>A0AAD4CM53_ASPNN</name>
<evidence type="ECO:0000256" key="8">
    <source>
        <dbReference type="SAM" id="Phobius"/>
    </source>
</evidence>
<feature type="transmembrane region" description="Helical" evidence="8">
    <location>
        <begin position="107"/>
        <end position="127"/>
    </location>
</feature>
<organism evidence="10 11">
    <name type="scientific">Aspergillus nanangensis</name>
    <dbReference type="NCBI Taxonomy" id="2582783"/>
    <lineage>
        <taxon>Eukaryota</taxon>
        <taxon>Fungi</taxon>
        <taxon>Dikarya</taxon>
        <taxon>Ascomycota</taxon>
        <taxon>Pezizomycotina</taxon>
        <taxon>Eurotiomycetes</taxon>
        <taxon>Eurotiomycetidae</taxon>
        <taxon>Eurotiales</taxon>
        <taxon>Aspergillaceae</taxon>
        <taxon>Aspergillus</taxon>
        <taxon>Aspergillus subgen. Circumdati</taxon>
    </lineage>
</organism>
<keyword evidence="3" id="KW-0813">Transport</keyword>
<keyword evidence="4 8" id="KW-0812">Transmembrane</keyword>
<dbReference type="InterPro" id="IPR011701">
    <property type="entry name" value="MFS"/>
</dbReference>
<keyword evidence="11" id="KW-1185">Reference proteome</keyword>
<accession>A0AAD4CM53</accession>
<evidence type="ECO:0000313" key="11">
    <source>
        <dbReference type="Proteomes" id="UP001194746"/>
    </source>
</evidence>
<gene>
    <name evidence="10" type="ORF">FE257_008247</name>
</gene>
<dbReference type="PRINTS" id="PR01036">
    <property type="entry name" value="TCRTETB"/>
</dbReference>
<evidence type="ECO:0000313" key="10">
    <source>
        <dbReference type="EMBL" id="KAF9888877.1"/>
    </source>
</evidence>
<dbReference type="Gene3D" id="1.20.1250.20">
    <property type="entry name" value="MFS general substrate transporter like domains"/>
    <property type="match status" value="1"/>
</dbReference>
<dbReference type="GO" id="GO:0046943">
    <property type="term" value="F:carboxylic acid transmembrane transporter activity"/>
    <property type="evidence" value="ECO:0007669"/>
    <property type="project" value="UniProtKB-ARBA"/>
</dbReference>
<comment type="subcellular location">
    <subcellularLocation>
        <location evidence="1">Endomembrane system</location>
        <topology evidence="1">Multi-pass membrane protein</topology>
    </subcellularLocation>
</comment>
<evidence type="ECO:0000256" key="2">
    <source>
        <dbReference type="ARBA" id="ARBA00008335"/>
    </source>
</evidence>
<feature type="transmembrane region" description="Helical" evidence="8">
    <location>
        <begin position="372"/>
        <end position="389"/>
    </location>
</feature>
<dbReference type="PROSITE" id="PS50850">
    <property type="entry name" value="MFS"/>
    <property type="match status" value="1"/>
</dbReference>
<feature type="domain" description="Major facilitator superfamily (MFS) profile" evidence="9">
    <location>
        <begin position="43"/>
        <end position="533"/>
    </location>
</feature>
<dbReference type="Pfam" id="PF07690">
    <property type="entry name" value="MFS_1"/>
    <property type="match status" value="1"/>
</dbReference>
<protein>
    <recommendedName>
        <fullName evidence="9">Major facilitator superfamily (MFS) profile domain-containing protein</fullName>
    </recommendedName>
</protein>
<feature type="transmembrane region" description="Helical" evidence="8">
    <location>
        <begin position="344"/>
        <end position="365"/>
    </location>
</feature>
<feature type="transmembrane region" description="Helical" evidence="8">
    <location>
        <begin position="232"/>
        <end position="253"/>
    </location>
</feature>
<feature type="compositionally biased region" description="Basic and acidic residues" evidence="7">
    <location>
        <begin position="538"/>
        <end position="552"/>
    </location>
</feature>
<evidence type="ECO:0000256" key="7">
    <source>
        <dbReference type="SAM" id="MobiDB-lite"/>
    </source>
</evidence>
<feature type="transmembrane region" description="Helical" evidence="8">
    <location>
        <begin position="202"/>
        <end position="220"/>
    </location>
</feature>
<dbReference type="InterPro" id="IPR036259">
    <property type="entry name" value="MFS_trans_sf"/>
</dbReference>
<dbReference type="SUPFAM" id="SSF103473">
    <property type="entry name" value="MFS general substrate transporter"/>
    <property type="match status" value="1"/>
</dbReference>
<feature type="transmembrane region" description="Helical" evidence="8">
    <location>
        <begin position="166"/>
        <end position="190"/>
    </location>
</feature>
<reference evidence="10" key="2">
    <citation type="submission" date="2020-02" db="EMBL/GenBank/DDBJ databases">
        <authorList>
            <person name="Gilchrist C.L.M."/>
            <person name="Chooi Y.-H."/>
        </authorList>
    </citation>
    <scope>NUCLEOTIDE SEQUENCE</scope>
    <source>
        <strain evidence="10">MST-FP2251</strain>
    </source>
</reference>
<evidence type="ECO:0000259" key="9">
    <source>
        <dbReference type="PROSITE" id="PS50850"/>
    </source>
</evidence>
<evidence type="ECO:0000256" key="1">
    <source>
        <dbReference type="ARBA" id="ARBA00004127"/>
    </source>
</evidence>
<feature type="transmembrane region" description="Helical" evidence="8">
    <location>
        <begin position="133"/>
        <end position="154"/>
    </location>
</feature>
<feature type="transmembrane region" description="Helical" evidence="8">
    <location>
        <begin position="441"/>
        <end position="459"/>
    </location>
</feature>
<reference evidence="10" key="1">
    <citation type="journal article" date="2019" name="Beilstein J. Org. Chem.">
        <title>Nanangenines: drimane sesquiterpenoids as the dominant metabolite cohort of a novel Australian fungus, Aspergillus nanangensis.</title>
        <authorList>
            <person name="Lacey H.J."/>
            <person name="Gilchrist C.L.M."/>
            <person name="Crombie A."/>
            <person name="Kalaitzis J.A."/>
            <person name="Vuong D."/>
            <person name="Rutledge P.J."/>
            <person name="Turner P."/>
            <person name="Pitt J.I."/>
            <person name="Lacey E."/>
            <person name="Chooi Y.H."/>
            <person name="Piggott A.M."/>
        </authorList>
    </citation>
    <scope>NUCLEOTIDE SEQUENCE</scope>
    <source>
        <strain evidence="10">MST-FP2251</strain>
    </source>
</reference>
<feature type="region of interest" description="Disordered" evidence="7">
    <location>
        <begin position="1"/>
        <end position="21"/>
    </location>
</feature>
<dbReference type="GO" id="GO:0005886">
    <property type="term" value="C:plasma membrane"/>
    <property type="evidence" value="ECO:0007669"/>
    <property type="project" value="TreeGrafter"/>
</dbReference>
<comment type="similarity">
    <text evidence="2">Belongs to the major facilitator superfamily.</text>
</comment>
<dbReference type="AlphaFoldDB" id="A0AAD4CM53"/>
<evidence type="ECO:0000256" key="4">
    <source>
        <dbReference type="ARBA" id="ARBA00022692"/>
    </source>
</evidence>
<dbReference type="PANTHER" id="PTHR23501:SF189">
    <property type="entry name" value="DRUG TRANSPORTER, PUTATIVE (AFU_ORTHOLOGUE AFUA_4G03920)-RELATED"/>
    <property type="match status" value="1"/>
</dbReference>
<dbReference type="Gene3D" id="1.20.1720.10">
    <property type="entry name" value="Multidrug resistance protein D"/>
    <property type="match status" value="1"/>
</dbReference>
<evidence type="ECO:0000256" key="6">
    <source>
        <dbReference type="ARBA" id="ARBA00023136"/>
    </source>
</evidence>
<keyword evidence="5 8" id="KW-1133">Transmembrane helix</keyword>
<dbReference type="PANTHER" id="PTHR23501">
    <property type="entry name" value="MAJOR FACILITATOR SUPERFAMILY"/>
    <property type="match status" value="1"/>
</dbReference>
<comment type="caution">
    <text evidence="10">The sequence shown here is derived from an EMBL/GenBank/DDBJ whole genome shotgun (WGS) entry which is preliminary data.</text>
</comment>